<feature type="domain" description="BHLH" evidence="5">
    <location>
        <begin position="167"/>
        <end position="219"/>
    </location>
</feature>
<dbReference type="Proteomes" id="UP000762676">
    <property type="component" value="Unassembled WGS sequence"/>
</dbReference>
<feature type="region of interest" description="Disordered" evidence="4">
    <location>
        <begin position="1"/>
        <end position="64"/>
    </location>
</feature>
<dbReference type="AlphaFoldDB" id="A0AAV4HPY1"/>
<dbReference type="SUPFAM" id="SSF47459">
    <property type="entry name" value="HLH, helix-loop-helix DNA-binding domain"/>
    <property type="match status" value="1"/>
</dbReference>
<dbReference type="EMBL" id="BMAT01009170">
    <property type="protein sequence ID" value="GFS00193.1"/>
    <property type="molecule type" value="Genomic_DNA"/>
</dbReference>
<dbReference type="FunFam" id="4.10.280.10:FF:000015">
    <property type="entry name" value="T-cell acute lymphocytic leukemia 1"/>
    <property type="match status" value="1"/>
</dbReference>
<keyword evidence="2" id="KW-0238">DNA-binding</keyword>
<feature type="compositionally biased region" description="Low complexity" evidence="4">
    <location>
        <begin position="39"/>
        <end position="49"/>
    </location>
</feature>
<dbReference type="GO" id="GO:0000978">
    <property type="term" value="F:RNA polymerase II cis-regulatory region sequence-specific DNA binding"/>
    <property type="evidence" value="ECO:0007669"/>
    <property type="project" value="TreeGrafter"/>
</dbReference>
<keyword evidence="1" id="KW-0805">Transcription regulation</keyword>
<dbReference type="Pfam" id="PF00010">
    <property type="entry name" value="HLH"/>
    <property type="match status" value="1"/>
</dbReference>
<name>A0AAV4HPY1_9GAST</name>
<feature type="compositionally biased region" description="Polar residues" evidence="4">
    <location>
        <begin position="402"/>
        <end position="411"/>
    </location>
</feature>
<accession>A0AAV4HPY1</accession>
<dbReference type="Gene3D" id="4.10.280.10">
    <property type="entry name" value="Helix-loop-helix DNA-binding domain"/>
    <property type="match status" value="1"/>
</dbReference>
<evidence type="ECO:0000313" key="7">
    <source>
        <dbReference type="Proteomes" id="UP000762676"/>
    </source>
</evidence>
<organism evidence="6 7">
    <name type="scientific">Elysia marginata</name>
    <dbReference type="NCBI Taxonomy" id="1093978"/>
    <lineage>
        <taxon>Eukaryota</taxon>
        <taxon>Metazoa</taxon>
        <taxon>Spiralia</taxon>
        <taxon>Lophotrochozoa</taxon>
        <taxon>Mollusca</taxon>
        <taxon>Gastropoda</taxon>
        <taxon>Heterobranchia</taxon>
        <taxon>Euthyneura</taxon>
        <taxon>Panpulmonata</taxon>
        <taxon>Sacoglossa</taxon>
        <taxon>Placobranchoidea</taxon>
        <taxon>Plakobranchidae</taxon>
        <taxon>Elysia</taxon>
    </lineage>
</organism>
<evidence type="ECO:0000259" key="5">
    <source>
        <dbReference type="PROSITE" id="PS50888"/>
    </source>
</evidence>
<dbReference type="PANTHER" id="PTHR13864">
    <property type="entry name" value="T-CELL ACUTE LYMPHOCYTIC LEUKEMIA/STEM CELL LEUKEMIA-RELATED"/>
    <property type="match status" value="1"/>
</dbReference>
<keyword evidence="7" id="KW-1185">Reference proteome</keyword>
<evidence type="ECO:0000256" key="1">
    <source>
        <dbReference type="ARBA" id="ARBA00023015"/>
    </source>
</evidence>
<dbReference type="InterPro" id="IPR040238">
    <property type="entry name" value="TAL-like"/>
</dbReference>
<protein>
    <submittedName>
        <fullName evidence="6">T-cell acute lymphocytic leukemia protein 1</fullName>
    </submittedName>
</protein>
<proteinExistence type="predicted"/>
<sequence length="462" mass="50612">MESCTSEESLTVDVSIPTTMDQSGVRETMSVEDKQQNCSSPILSSFSSSGEEDEDGEMDHDASCNDVSDDVFSPERAEEGSYSPMSAPPYLAFSPCRSKPFGMTPSLTKVSPPGIHDNITSRHVPGNISAGGLQPFPRAAAKISGHCRQTTTLSVGHEPVSGGRKIVRRVFTNTRERWRQQNVNGAFCELRKLVPTHPPDKKLSKNEILRLAIRYIDLLNGVLDFQQANIQSEGDEKLEVKESVPSSNSARTADCYRDGIHLNSAMPSSFNGTSNSTEHECDNYPTQNSVFCFPKPHPTPNNLTVAFPGGSSYFSNTLKQYPFVQSEREKTELSGRPCIGEENTKSLSQQGYQQTADNLSCLAKIIPECHNDSQEIFNQDGNSCHINSIASGHSKGSAHAHQCNTMNSGMNSKEKTRTSPRKNSKQTIGDDHLGIGRGLGVNKTRKRVLISRSKTQESITAY</sequence>
<feature type="region of interest" description="Disordered" evidence="4">
    <location>
        <begin position="395"/>
        <end position="439"/>
    </location>
</feature>
<evidence type="ECO:0000256" key="4">
    <source>
        <dbReference type="SAM" id="MobiDB-lite"/>
    </source>
</evidence>
<evidence type="ECO:0000256" key="2">
    <source>
        <dbReference type="ARBA" id="ARBA00023125"/>
    </source>
</evidence>
<dbReference type="PANTHER" id="PTHR13864:SF15">
    <property type="entry name" value="T-CELL ACUTE LYMPHOCYTIC LEUKEMIA PROTEIN 1 HOMOLOG-RELATED"/>
    <property type="match status" value="1"/>
</dbReference>
<keyword evidence="3" id="KW-0804">Transcription</keyword>
<dbReference type="InterPro" id="IPR036638">
    <property type="entry name" value="HLH_DNA-bd_sf"/>
</dbReference>
<dbReference type="SMART" id="SM00353">
    <property type="entry name" value="HLH"/>
    <property type="match status" value="1"/>
</dbReference>
<dbReference type="GO" id="GO:0046983">
    <property type="term" value="F:protein dimerization activity"/>
    <property type="evidence" value="ECO:0007669"/>
    <property type="project" value="InterPro"/>
</dbReference>
<dbReference type="PROSITE" id="PS50888">
    <property type="entry name" value="BHLH"/>
    <property type="match status" value="1"/>
</dbReference>
<reference evidence="6 7" key="1">
    <citation type="journal article" date="2021" name="Elife">
        <title>Chloroplast acquisition without the gene transfer in kleptoplastic sea slugs, Plakobranchus ocellatus.</title>
        <authorList>
            <person name="Maeda T."/>
            <person name="Takahashi S."/>
            <person name="Yoshida T."/>
            <person name="Shimamura S."/>
            <person name="Takaki Y."/>
            <person name="Nagai Y."/>
            <person name="Toyoda A."/>
            <person name="Suzuki Y."/>
            <person name="Arimoto A."/>
            <person name="Ishii H."/>
            <person name="Satoh N."/>
            <person name="Nishiyama T."/>
            <person name="Hasebe M."/>
            <person name="Maruyama T."/>
            <person name="Minagawa J."/>
            <person name="Obokata J."/>
            <person name="Shigenobu S."/>
        </authorList>
    </citation>
    <scope>NUCLEOTIDE SEQUENCE [LARGE SCALE GENOMIC DNA]</scope>
</reference>
<comment type="caution">
    <text evidence="6">The sequence shown here is derived from an EMBL/GenBank/DDBJ whole genome shotgun (WGS) entry which is preliminary data.</text>
</comment>
<dbReference type="GO" id="GO:0000981">
    <property type="term" value="F:DNA-binding transcription factor activity, RNA polymerase II-specific"/>
    <property type="evidence" value="ECO:0007669"/>
    <property type="project" value="InterPro"/>
</dbReference>
<evidence type="ECO:0000313" key="6">
    <source>
        <dbReference type="EMBL" id="GFS00193.1"/>
    </source>
</evidence>
<gene>
    <name evidence="6" type="ORF">ElyMa_004548100</name>
</gene>
<dbReference type="CDD" id="cd19708">
    <property type="entry name" value="bHLH_TS_dHLH3B_like"/>
    <property type="match status" value="1"/>
</dbReference>
<evidence type="ECO:0000256" key="3">
    <source>
        <dbReference type="ARBA" id="ARBA00023163"/>
    </source>
</evidence>
<dbReference type="InterPro" id="IPR011598">
    <property type="entry name" value="bHLH_dom"/>
</dbReference>